<evidence type="ECO:0000313" key="5">
    <source>
        <dbReference type="EMBL" id="MBT0654352.1"/>
    </source>
</evidence>
<keyword evidence="3" id="KW-0732">Signal</keyword>
<feature type="chain" id="PRO_5046585364" evidence="3">
    <location>
        <begin position="19"/>
        <end position="175"/>
    </location>
</feature>
<reference evidence="5 6" key="1">
    <citation type="submission" date="2021-05" db="EMBL/GenBank/DDBJ databases">
        <title>The draft genome of Geobacter luticola JCM 17780.</title>
        <authorList>
            <person name="Xu Z."/>
            <person name="Masuda Y."/>
            <person name="Itoh H."/>
            <person name="Senoo K."/>
        </authorList>
    </citation>
    <scope>NUCLEOTIDE SEQUENCE [LARGE SCALE GENOMIC DNA]</scope>
    <source>
        <strain evidence="5 6">JCM 17780</strain>
    </source>
</reference>
<dbReference type="Pfam" id="PF13511">
    <property type="entry name" value="DUF4124"/>
    <property type="match status" value="1"/>
</dbReference>
<feature type="signal peptide" evidence="3">
    <location>
        <begin position="1"/>
        <end position="18"/>
    </location>
</feature>
<evidence type="ECO:0000259" key="4">
    <source>
        <dbReference type="Pfam" id="PF13511"/>
    </source>
</evidence>
<protein>
    <submittedName>
        <fullName evidence="5">DUF1552 domain-containing protein</fullName>
    </submittedName>
</protein>
<dbReference type="EMBL" id="JAHCVK010000010">
    <property type="protein sequence ID" value="MBT0654352.1"/>
    <property type="molecule type" value="Genomic_DNA"/>
</dbReference>
<dbReference type="InterPro" id="IPR025392">
    <property type="entry name" value="DUF4124"/>
</dbReference>
<gene>
    <name evidence="5" type="ORF">KI810_14925</name>
</gene>
<keyword evidence="1" id="KW-0175">Coiled coil</keyword>
<keyword evidence="6" id="KW-1185">Reference proteome</keyword>
<organism evidence="5 6">
    <name type="scientific">Geomobilimonas luticola</name>
    <dbReference type="NCBI Taxonomy" id="1114878"/>
    <lineage>
        <taxon>Bacteria</taxon>
        <taxon>Pseudomonadati</taxon>
        <taxon>Thermodesulfobacteriota</taxon>
        <taxon>Desulfuromonadia</taxon>
        <taxon>Geobacterales</taxon>
        <taxon>Geobacteraceae</taxon>
        <taxon>Geomobilimonas</taxon>
    </lineage>
</organism>
<dbReference type="Proteomes" id="UP000756860">
    <property type="component" value="Unassembled WGS sequence"/>
</dbReference>
<feature type="coiled-coil region" evidence="1">
    <location>
        <begin position="104"/>
        <end position="163"/>
    </location>
</feature>
<name>A0ABS5SG65_9BACT</name>
<evidence type="ECO:0000256" key="2">
    <source>
        <dbReference type="SAM" id="MobiDB-lite"/>
    </source>
</evidence>
<comment type="caution">
    <text evidence="5">The sequence shown here is derived from an EMBL/GenBank/DDBJ whole genome shotgun (WGS) entry which is preliminary data.</text>
</comment>
<evidence type="ECO:0000256" key="1">
    <source>
        <dbReference type="SAM" id="Coils"/>
    </source>
</evidence>
<feature type="domain" description="DUF4124" evidence="4">
    <location>
        <begin position="8"/>
        <end position="53"/>
    </location>
</feature>
<accession>A0ABS5SG65</accession>
<feature type="region of interest" description="Disordered" evidence="2">
    <location>
        <begin position="58"/>
        <end position="84"/>
    </location>
</feature>
<evidence type="ECO:0000313" key="6">
    <source>
        <dbReference type="Proteomes" id="UP000756860"/>
    </source>
</evidence>
<sequence>MKRLLAMLVIISAVPAHAVTYKWVDKKGTVSFTEDLGKVPPEYRKKVVILDADVPTGPEITEIDESKGKPDATGAESAKDRTTAGDKKAILFGGKDENVWRKDFGRLKSDLRAAEDQAEQLRGRLADTSKMSRTEYLSIQASLKNVELRVQELKTKLSALEETANKAGVPAGARE</sequence>
<evidence type="ECO:0000256" key="3">
    <source>
        <dbReference type="SAM" id="SignalP"/>
    </source>
</evidence>
<dbReference type="RefSeq" id="WP_214176362.1">
    <property type="nucleotide sequence ID" value="NZ_JAHCVK010000010.1"/>
</dbReference>
<proteinExistence type="predicted"/>